<dbReference type="EMBL" id="FNNQ01000013">
    <property type="protein sequence ID" value="SDX27176.1"/>
    <property type="molecule type" value="Genomic_DNA"/>
</dbReference>
<dbReference type="InterPro" id="IPR025055">
    <property type="entry name" value="Ena_core"/>
</dbReference>
<dbReference type="AlphaFoldDB" id="A0A1H3AC03"/>
<gene>
    <name evidence="2" type="ORF">SAMN05444487_11332</name>
</gene>
<dbReference type="Proteomes" id="UP000198534">
    <property type="component" value="Unassembled WGS sequence"/>
</dbReference>
<evidence type="ECO:0000313" key="2">
    <source>
        <dbReference type="EMBL" id="SDX27176.1"/>
    </source>
</evidence>
<keyword evidence="3" id="KW-1185">Reference proteome</keyword>
<evidence type="ECO:0000259" key="1">
    <source>
        <dbReference type="Pfam" id="PF13157"/>
    </source>
</evidence>
<protein>
    <recommendedName>
        <fullName evidence="1">Endospore appendages core domain-containing protein</fullName>
    </recommendedName>
</protein>
<feature type="domain" description="Endospore appendages core" evidence="1">
    <location>
        <begin position="12"/>
        <end position="115"/>
    </location>
</feature>
<organism evidence="2 3">
    <name type="scientific">Marininema mesophilum</name>
    <dbReference type="NCBI Taxonomy" id="1048340"/>
    <lineage>
        <taxon>Bacteria</taxon>
        <taxon>Bacillati</taxon>
        <taxon>Bacillota</taxon>
        <taxon>Bacilli</taxon>
        <taxon>Bacillales</taxon>
        <taxon>Thermoactinomycetaceae</taxon>
        <taxon>Marininema</taxon>
    </lineage>
</organism>
<evidence type="ECO:0000313" key="3">
    <source>
        <dbReference type="Proteomes" id="UP000198534"/>
    </source>
</evidence>
<dbReference type="RefSeq" id="WP_091741489.1">
    <property type="nucleotide sequence ID" value="NZ_FNNQ01000013.1"/>
</dbReference>
<name>A0A1H3AC03_9BACL</name>
<accession>A0A1H3AC03</accession>
<reference evidence="2 3" key="1">
    <citation type="submission" date="2016-10" db="EMBL/GenBank/DDBJ databases">
        <authorList>
            <person name="de Groot N.N."/>
        </authorList>
    </citation>
    <scope>NUCLEOTIDE SEQUENCE [LARGE SCALE GENOMIC DNA]</scope>
    <source>
        <strain evidence="2 3">DSM 45610</strain>
    </source>
</reference>
<proteinExistence type="predicted"/>
<sequence length="117" mass="12106">MNGFSNDGCGSTGVQDKVCLVGSRTLVVDVSEQIYFANLAVSATGYIKILSTPAAAVITLTFLLNNVALSIPATIGTLTAGEAVGFTVVGFDEITISSDVAGTVNFELGLTPRYRII</sequence>
<dbReference type="Pfam" id="PF13157">
    <property type="entry name" value="Enas"/>
    <property type="match status" value="1"/>
</dbReference>